<dbReference type="EMBL" id="MU151072">
    <property type="protein sequence ID" value="KAF9452390.1"/>
    <property type="molecule type" value="Genomic_DNA"/>
</dbReference>
<keyword evidence="1" id="KW-0472">Membrane</keyword>
<evidence type="ECO:0000313" key="2">
    <source>
        <dbReference type="EMBL" id="KAF9452390.1"/>
    </source>
</evidence>
<gene>
    <name evidence="2" type="ORF">P691DRAFT_804913</name>
</gene>
<reference evidence="2" key="1">
    <citation type="submission" date="2020-11" db="EMBL/GenBank/DDBJ databases">
        <authorList>
            <consortium name="DOE Joint Genome Institute"/>
            <person name="Ahrendt S."/>
            <person name="Riley R."/>
            <person name="Andreopoulos W."/>
            <person name="Labutti K."/>
            <person name="Pangilinan J."/>
            <person name="Ruiz-Duenas F.J."/>
            <person name="Barrasa J.M."/>
            <person name="Sanchez-Garcia M."/>
            <person name="Camarero S."/>
            <person name="Miyauchi S."/>
            <person name="Serrano A."/>
            <person name="Linde D."/>
            <person name="Babiker R."/>
            <person name="Drula E."/>
            <person name="Ayuso-Fernandez I."/>
            <person name="Pacheco R."/>
            <person name="Padilla G."/>
            <person name="Ferreira P."/>
            <person name="Barriuso J."/>
            <person name="Kellner H."/>
            <person name="Castanera R."/>
            <person name="Alfaro M."/>
            <person name="Ramirez L."/>
            <person name="Pisabarro A.G."/>
            <person name="Kuo A."/>
            <person name="Tritt A."/>
            <person name="Lipzen A."/>
            <person name="He G."/>
            <person name="Yan M."/>
            <person name="Ng V."/>
            <person name="Cullen D."/>
            <person name="Martin F."/>
            <person name="Rosso M.-N."/>
            <person name="Henrissat B."/>
            <person name="Hibbett D."/>
            <person name="Martinez A.T."/>
            <person name="Grigoriev I.V."/>
        </authorList>
    </citation>
    <scope>NUCLEOTIDE SEQUENCE</scope>
    <source>
        <strain evidence="2">MF-IS2</strain>
    </source>
</reference>
<dbReference type="OrthoDB" id="61370at2759"/>
<sequence>MRKTSYAVTFILVAAILVLNIISTKRVDWLVIRYPEYLRTKVTIEYGLAQQCERRITRIPGPGGHDEMTYHSYECRKFPMSVTDGCDKENRAFCAAWTSAGYIDQVAIGFGAVSLLAILFGVSTHSRRRRIWGAVAWLVLFQALCQLTAFTIITHNYDTYPNFEQARPGLGYILNILAWVFGILITLGVVATGISADSGHKWAAGNRAYRPIPEGH</sequence>
<name>A0A9P5XMQ5_9AGAR</name>
<accession>A0A9P5XMQ5</accession>
<keyword evidence="1" id="KW-0812">Transmembrane</keyword>
<dbReference type="Proteomes" id="UP000807342">
    <property type="component" value="Unassembled WGS sequence"/>
</dbReference>
<feature type="transmembrane region" description="Helical" evidence="1">
    <location>
        <begin position="106"/>
        <end position="124"/>
    </location>
</feature>
<evidence type="ECO:0000256" key="1">
    <source>
        <dbReference type="SAM" id="Phobius"/>
    </source>
</evidence>
<proteinExistence type="predicted"/>
<organism evidence="2 3">
    <name type="scientific">Macrolepiota fuliginosa MF-IS2</name>
    <dbReference type="NCBI Taxonomy" id="1400762"/>
    <lineage>
        <taxon>Eukaryota</taxon>
        <taxon>Fungi</taxon>
        <taxon>Dikarya</taxon>
        <taxon>Basidiomycota</taxon>
        <taxon>Agaricomycotina</taxon>
        <taxon>Agaricomycetes</taxon>
        <taxon>Agaricomycetidae</taxon>
        <taxon>Agaricales</taxon>
        <taxon>Agaricineae</taxon>
        <taxon>Agaricaceae</taxon>
        <taxon>Macrolepiota</taxon>
    </lineage>
</organism>
<keyword evidence="1" id="KW-1133">Transmembrane helix</keyword>
<comment type="caution">
    <text evidence="2">The sequence shown here is derived from an EMBL/GenBank/DDBJ whole genome shotgun (WGS) entry which is preliminary data.</text>
</comment>
<dbReference type="Gene3D" id="1.20.140.150">
    <property type="match status" value="1"/>
</dbReference>
<feature type="transmembrane region" description="Helical" evidence="1">
    <location>
        <begin position="131"/>
        <end position="153"/>
    </location>
</feature>
<feature type="transmembrane region" description="Helical" evidence="1">
    <location>
        <begin position="173"/>
        <end position="194"/>
    </location>
</feature>
<evidence type="ECO:0000313" key="3">
    <source>
        <dbReference type="Proteomes" id="UP000807342"/>
    </source>
</evidence>
<keyword evidence="3" id="KW-1185">Reference proteome</keyword>
<protein>
    <submittedName>
        <fullName evidence="2">Uncharacterized protein</fullName>
    </submittedName>
</protein>
<dbReference type="AlphaFoldDB" id="A0A9P5XMQ5"/>